<name>A0A317ZHN3_9BACT</name>
<dbReference type="Pfam" id="PF02065">
    <property type="entry name" value="Melibiase"/>
    <property type="match status" value="1"/>
</dbReference>
<evidence type="ECO:0000313" key="4">
    <source>
        <dbReference type="Proteomes" id="UP000247099"/>
    </source>
</evidence>
<accession>A0A317ZHN3</accession>
<dbReference type="InterPro" id="IPR050985">
    <property type="entry name" value="Alpha-glycosidase_related"/>
</dbReference>
<proteinExistence type="predicted"/>
<dbReference type="Proteomes" id="UP000247099">
    <property type="component" value="Unassembled WGS sequence"/>
</dbReference>
<dbReference type="CDD" id="cd14791">
    <property type="entry name" value="GH36"/>
    <property type="match status" value="1"/>
</dbReference>
<keyword evidence="4" id="KW-1185">Reference proteome</keyword>
<gene>
    <name evidence="3" type="ORF">DDZ13_03680</name>
</gene>
<reference evidence="3 4" key="1">
    <citation type="submission" date="2018-05" db="EMBL/GenBank/DDBJ databases">
        <title>Coraliomargarita sinensis sp. nov., isolated from a marine solar saltern.</title>
        <authorList>
            <person name="Zhou L.Y."/>
        </authorList>
    </citation>
    <scope>NUCLEOTIDE SEQUENCE [LARGE SCALE GENOMIC DNA]</scope>
    <source>
        <strain evidence="3 4">WN38</strain>
    </source>
</reference>
<evidence type="ECO:0000256" key="1">
    <source>
        <dbReference type="ARBA" id="ARBA00022801"/>
    </source>
</evidence>
<dbReference type="AlphaFoldDB" id="A0A317ZHN3"/>
<dbReference type="InParanoid" id="A0A317ZHN3"/>
<dbReference type="InterPro" id="IPR017853">
    <property type="entry name" value="GH"/>
</dbReference>
<evidence type="ECO:0000256" key="2">
    <source>
        <dbReference type="ARBA" id="ARBA00023295"/>
    </source>
</evidence>
<dbReference type="PANTHER" id="PTHR43053:SF3">
    <property type="entry name" value="ALPHA-GALACTOSIDASE C-RELATED"/>
    <property type="match status" value="1"/>
</dbReference>
<keyword evidence="1" id="KW-0378">Hydrolase</keyword>
<dbReference type="InterPro" id="IPR002252">
    <property type="entry name" value="Glyco_hydro_36"/>
</dbReference>
<organism evidence="3 4">
    <name type="scientific">Coraliomargarita sinensis</name>
    <dbReference type="NCBI Taxonomy" id="2174842"/>
    <lineage>
        <taxon>Bacteria</taxon>
        <taxon>Pseudomonadati</taxon>
        <taxon>Verrucomicrobiota</taxon>
        <taxon>Opitutia</taxon>
        <taxon>Puniceicoccales</taxon>
        <taxon>Coraliomargaritaceae</taxon>
        <taxon>Coraliomargarita</taxon>
    </lineage>
</organism>
<dbReference type="Gene3D" id="3.20.20.70">
    <property type="entry name" value="Aldolase class I"/>
    <property type="match status" value="1"/>
</dbReference>
<protein>
    <submittedName>
        <fullName evidence="3">Alpha-galactosidase</fullName>
    </submittedName>
</protein>
<evidence type="ECO:0000313" key="3">
    <source>
        <dbReference type="EMBL" id="PXA05076.1"/>
    </source>
</evidence>
<dbReference type="EMBL" id="QHJQ01000002">
    <property type="protein sequence ID" value="PXA05076.1"/>
    <property type="molecule type" value="Genomic_DNA"/>
</dbReference>
<dbReference type="InterPro" id="IPR013785">
    <property type="entry name" value="Aldolase_TIM"/>
</dbReference>
<keyword evidence="2" id="KW-0326">Glycosidase</keyword>
<comment type="caution">
    <text evidence="3">The sequence shown here is derived from an EMBL/GenBank/DDBJ whole genome shotgun (WGS) entry which is preliminary data.</text>
</comment>
<dbReference type="PANTHER" id="PTHR43053">
    <property type="entry name" value="GLYCOSIDASE FAMILY 31"/>
    <property type="match status" value="1"/>
</dbReference>
<sequence>MLGTRGFFRKKLLPADFAGYYGNMHFSSIRLLLSFALCSTCFSLAAAAPAIDFDVKQVGLEGELGSFEPSWSATQSSPHLQHITLVLESPEPAVLPKLTLKWRVPAIDIAGHWVSDNLARKHDHYRARVRSRAVQHAPLLTYLNQGDRNRFTVALSDAMNPSLIRGVIREEDAFIYMDVTLFEKKTPATDRYELTLRFDTRPVMYETAIGDTAHWWASMDEHTPAPVPEMARVPVYSTWYSYHQKITADAIVEECRIGGELGLEGVIVDDGWQTLDGNRGYAYTGDWKPERIPEMKAFVDRVHALDQEFLLWYSVPMAGEKSEMIKDFRDKTLYFHEGFGAYVLDPRYPEVREYLIGVYEAAVRDWGIDGLKLDFIGMFSEKGAGDLTAEDGRDYASVDKAVDRLMTDVMARLRALNPEIGIEFRQPYNGPLMRKYGNMFRAVDCANVAPYNRRHIVDLRLIADTTSVHSDMIMWHPDEPVESAALQVLNILFSVPQISVRLADISPDHRKMLKFWLGYWTENKSILLDGDFRAVAPAQNYPMVMGRQDGKLIATIYQDMFVPSGSDPLSDIDIVNGKSTPGAVLRLEQDFGMSEVTIYDTLGKVLSRESLDLEAGAHAFDVSPSGLVEIRKL</sequence>
<dbReference type="GO" id="GO:0016052">
    <property type="term" value="P:carbohydrate catabolic process"/>
    <property type="evidence" value="ECO:0007669"/>
    <property type="project" value="InterPro"/>
</dbReference>
<dbReference type="GO" id="GO:0004557">
    <property type="term" value="F:alpha-galactosidase activity"/>
    <property type="evidence" value="ECO:0007669"/>
    <property type="project" value="InterPro"/>
</dbReference>
<dbReference type="SUPFAM" id="SSF51445">
    <property type="entry name" value="(Trans)glycosidases"/>
    <property type="match status" value="1"/>
</dbReference>